<proteinExistence type="predicted"/>
<evidence type="ECO:0000313" key="1">
    <source>
        <dbReference type="EMBL" id="OEJ76838.1"/>
    </source>
</evidence>
<reference evidence="1" key="1">
    <citation type="submission" date="2016-09" db="EMBL/GenBank/DDBJ databases">
        <title>Draft genome of thermotolerant cyanobacterium Desertifilum sp. strain IPPAS B-1220.</title>
        <authorList>
            <person name="Sinetova M.A."/>
            <person name="Bolakhan K."/>
            <person name="Zayadan B.K."/>
            <person name="Mironov K.S."/>
            <person name="Ustinova V."/>
            <person name="Kupriyanova E.V."/>
            <person name="Sidorov R.A."/>
            <person name="Skrypnik A.N."/>
            <person name="Gogoleva N.E."/>
            <person name="Gogolev Y.V."/>
            <person name="Los D.A."/>
        </authorList>
    </citation>
    <scope>NUCLEOTIDE SEQUENCE [LARGE SCALE GENOMIC DNA]</scope>
    <source>
        <strain evidence="1">IPPAS B-1220</strain>
    </source>
</reference>
<comment type="caution">
    <text evidence="1">The sequence shown here is derived from an EMBL/GenBank/DDBJ whole genome shotgun (WGS) entry which is preliminary data.</text>
</comment>
<dbReference type="AlphaFoldDB" id="A0A1E5QQA7"/>
<dbReference type="EMBL" id="MJGC01000025">
    <property type="protein sequence ID" value="OEJ76838.1"/>
    <property type="molecule type" value="Genomic_DNA"/>
</dbReference>
<sequence length="72" mass="8061">MLETLLKPVFCQVKTVDNSQKIINVTKIKLDKCDRESSLFETISDDDHTVALSAVDADLNCATNMKIYLSIL</sequence>
<protein>
    <submittedName>
        <fullName evidence="1">Uncharacterized protein</fullName>
    </submittedName>
</protein>
<gene>
    <name evidence="1" type="ORF">BH720_02350</name>
</gene>
<accession>A0A1E5QQA7</accession>
<name>A0A1E5QQA7_9CYAN</name>
<organism evidence="1">
    <name type="scientific">Desertifilum tharense IPPAS B-1220</name>
    <dbReference type="NCBI Taxonomy" id="1781255"/>
    <lineage>
        <taxon>Bacteria</taxon>
        <taxon>Bacillati</taxon>
        <taxon>Cyanobacteriota</taxon>
        <taxon>Cyanophyceae</taxon>
        <taxon>Desertifilales</taxon>
        <taxon>Desertifilaceae</taxon>
        <taxon>Desertifilum</taxon>
    </lineage>
</organism>